<dbReference type="InterPro" id="IPR010895">
    <property type="entry name" value="CHRD"/>
</dbReference>
<dbReference type="EMBL" id="CP051774">
    <property type="protein sequence ID" value="QJE95997.1"/>
    <property type="molecule type" value="Genomic_DNA"/>
</dbReference>
<reference evidence="4 5" key="1">
    <citation type="submission" date="2020-04" db="EMBL/GenBank/DDBJ databases">
        <title>Luteolibacter sp. G-1-1-1 isolated from soil.</title>
        <authorList>
            <person name="Dahal R.H."/>
        </authorList>
    </citation>
    <scope>NUCLEOTIDE SEQUENCE [LARGE SCALE GENOMIC DNA]</scope>
    <source>
        <strain evidence="4 5">G-1-1-1</strain>
    </source>
</reference>
<feature type="signal peptide" evidence="2">
    <location>
        <begin position="1"/>
        <end position="20"/>
    </location>
</feature>
<dbReference type="KEGG" id="luo:HHL09_09445"/>
<keyword evidence="2" id="KW-0732">Signal</keyword>
<evidence type="ECO:0000256" key="2">
    <source>
        <dbReference type="SAM" id="SignalP"/>
    </source>
</evidence>
<dbReference type="Pfam" id="PF07452">
    <property type="entry name" value="CHRD"/>
    <property type="match status" value="1"/>
</dbReference>
<feature type="domain" description="CHRD" evidence="3">
    <location>
        <begin position="30"/>
        <end position="169"/>
    </location>
</feature>
<feature type="region of interest" description="Disordered" evidence="1">
    <location>
        <begin position="350"/>
        <end position="386"/>
    </location>
</feature>
<feature type="compositionally biased region" description="Polar residues" evidence="1">
    <location>
        <begin position="350"/>
        <end position="363"/>
    </location>
</feature>
<accession>A0A858RGM0</accession>
<proteinExistence type="predicted"/>
<dbReference type="RefSeq" id="WP_169454310.1">
    <property type="nucleotide sequence ID" value="NZ_CP051774.1"/>
</dbReference>
<dbReference type="Gene3D" id="2.60.40.10">
    <property type="entry name" value="Immunoglobulins"/>
    <property type="match status" value="2"/>
</dbReference>
<feature type="chain" id="PRO_5032691939" evidence="2">
    <location>
        <begin position="21"/>
        <end position="386"/>
    </location>
</feature>
<protein>
    <submittedName>
        <fullName evidence="4">CHRD domain-containing protein</fullName>
    </submittedName>
</protein>
<evidence type="ECO:0000256" key="1">
    <source>
        <dbReference type="SAM" id="MobiDB-lite"/>
    </source>
</evidence>
<sequence>MKNKLLIPVILASVALPLQAEILQFDFSPSGTSPAVGLSPANEVPAASGTGSGGEILGGITFDTTTKLLSLPIAYGSFGGFTNLTGPATAAHIHGPASTTATAPPIHDFLSAGQHLAAPVPAEGGVIVGSVTLNAANEASLLGGLLYVNIHTAANANGEIRGQLVQSTGSPTVTCPEETTVECSSHEDTPVELVARVGDPDGDSLIVVWTIDGEAQPEIEVPSGGATTSAEVPFEVDLGLGEHTVSVSVSDGTNVAVSCETTVTVEDTVAPEIIRIKADPETLWPPNGKMRKVNLDVKAKDACGDVTTEIVSVVLSDGGTADFVIVDEDTVQLRAKRAGNSERTYTITVEATDESGNSTTGTVDVTVPKSQGKKGNQGHQGNQNQR</sequence>
<evidence type="ECO:0000313" key="5">
    <source>
        <dbReference type="Proteomes" id="UP000501812"/>
    </source>
</evidence>
<evidence type="ECO:0000313" key="4">
    <source>
        <dbReference type="EMBL" id="QJE95997.1"/>
    </source>
</evidence>
<gene>
    <name evidence="4" type="ORF">HHL09_09445</name>
</gene>
<feature type="compositionally biased region" description="Low complexity" evidence="1">
    <location>
        <begin position="369"/>
        <end position="386"/>
    </location>
</feature>
<dbReference type="Proteomes" id="UP000501812">
    <property type="component" value="Chromosome"/>
</dbReference>
<organism evidence="4 5">
    <name type="scientific">Luteolibacter luteus</name>
    <dbReference type="NCBI Taxonomy" id="2728835"/>
    <lineage>
        <taxon>Bacteria</taxon>
        <taxon>Pseudomonadati</taxon>
        <taxon>Verrucomicrobiota</taxon>
        <taxon>Verrucomicrobiia</taxon>
        <taxon>Verrucomicrobiales</taxon>
        <taxon>Verrucomicrobiaceae</taxon>
        <taxon>Luteolibacter</taxon>
    </lineage>
</organism>
<dbReference type="PROSITE" id="PS50933">
    <property type="entry name" value="CHRD"/>
    <property type="match status" value="1"/>
</dbReference>
<name>A0A858RGM0_9BACT</name>
<dbReference type="InterPro" id="IPR013783">
    <property type="entry name" value="Ig-like_fold"/>
</dbReference>
<dbReference type="CDD" id="cd11304">
    <property type="entry name" value="Cadherin_repeat"/>
    <property type="match status" value="1"/>
</dbReference>
<dbReference type="SMART" id="SM00754">
    <property type="entry name" value="CHRD"/>
    <property type="match status" value="1"/>
</dbReference>
<keyword evidence="5" id="KW-1185">Reference proteome</keyword>
<evidence type="ECO:0000259" key="3">
    <source>
        <dbReference type="PROSITE" id="PS50933"/>
    </source>
</evidence>
<dbReference type="AlphaFoldDB" id="A0A858RGM0"/>